<feature type="signal peptide" evidence="1">
    <location>
        <begin position="1"/>
        <end position="18"/>
    </location>
</feature>
<accession>A0A5M8S042</accession>
<reference evidence="2 3" key="1">
    <citation type="submission" date="2018-08" db="EMBL/GenBank/DDBJ databases">
        <title>Bacillus phenotypic plasticity.</title>
        <authorList>
            <person name="Hurtado E."/>
        </authorList>
    </citation>
    <scope>NUCLEOTIDE SEQUENCE [LARGE SCALE GENOMIC DNA]</scope>
    <source>
        <strain evidence="2 3">427</strain>
    </source>
</reference>
<proteinExistence type="predicted"/>
<organism evidence="2 3">
    <name type="scientific">Bacillus swezeyi</name>
    <dbReference type="NCBI Taxonomy" id="1925020"/>
    <lineage>
        <taxon>Bacteria</taxon>
        <taxon>Bacillati</taxon>
        <taxon>Bacillota</taxon>
        <taxon>Bacilli</taxon>
        <taxon>Bacillales</taxon>
        <taxon>Bacillaceae</taxon>
        <taxon>Bacillus</taxon>
    </lineage>
</organism>
<gene>
    <name evidence="2" type="ORF">DX927_02345</name>
</gene>
<evidence type="ECO:0000313" key="3">
    <source>
        <dbReference type="Proteomes" id="UP000324326"/>
    </source>
</evidence>
<sequence>MKLKFGIIITLIFSMALAMMPTEKAEAAMGRWDSLGKGCKVRVWVDAYTYTKKASSIDWYAQTNGKCGTLKYTARIAISEGYLEYQMKGSFSKRTPVKKFPLSKLRKEGPRRKDVTVDVLVSNPSKGIHGFVSSHDIIVNW</sequence>
<evidence type="ECO:0000313" key="2">
    <source>
        <dbReference type="EMBL" id="KAA6453078.1"/>
    </source>
</evidence>
<feature type="chain" id="PRO_5039041063" evidence="1">
    <location>
        <begin position="19"/>
        <end position="141"/>
    </location>
</feature>
<evidence type="ECO:0000256" key="1">
    <source>
        <dbReference type="SAM" id="SignalP"/>
    </source>
</evidence>
<dbReference type="AlphaFoldDB" id="A0A5M8S042"/>
<dbReference type="EMBL" id="QSND01000001">
    <property type="protein sequence ID" value="KAA6453078.1"/>
    <property type="molecule type" value="Genomic_DNA"/>
</dbReference>
<keyword evidence="1" id="KW-0732">Signal</keyword>
<dbReference type="Proteomes" id="UP000324326">
    <property type="component" value="Unassembled WGS sequence"/>
</dbReference>
<dbReference type="RefSeq" id="WP_150149746.1">
    <property type="nucleotide sequence ID" value="NZ_QSND01000001.1"/>
</dbReference>
<protein>
    <submittedName>
        <fullName evidence="2">Cell wall-binding protein</fullName>
    </submittedName>
</protein>
<comment type="caution">
    <text evidence="2">The sequence shown here is derived from an EMBL/GenBank/DDBJ whole genome shotgun (WGS) entry which is preliminary data.</text>
</comment>
<name>A0A5M8S042_9BACI</name>